<dbReference type="AlphaFoldDB" id="A0A1F7IIK9"/>
<dbReference type="Pfam" id="PF08309">
    <property type="entry name" value="LVIVD"/>
    <property type="match status" value="2"/>
</dbReference>
<proteinExistence type="predicted"/>
<evidence type="ECO:0000313" key="2">
    <source>
        <dbReference type="EMBL" id="OGK43208.1"/>
    </source>
</evidence>
<sequence>MRRSYLQSQSLIELLLTIGLSAVLLPALITGLISSREGKAQQQERIQAASLLRQTYEAVRSIRNRGWDNISVNGTYHPVISGTLWASSSGAITTNGFTQSYTVSDINRDSSGIIVTVPAGTLDPSTKKIDIAISWEEPSVSTLSSTLYLTRYRDNLTYAETTQTDFNAGTKNSVAVQVTNPPSVPDDGEIILGAGGQGDWCNPSGFIQAELNLPQGSAAKSVRALQGRAFTGTTTYLTGNFVDIAVTNTNPPVPSITASMPGYPTNDVFISGQYAYVAVEDLFDIYHKDVVIIDLNTHLEVGYFDAASWIGGQGVFVIGNVGYVTAGTRLYTFDLSAKTGSRPLLGSITVEPFPGSLFSYGRRLYVVGGYAYIAVAGWSNTEMRIINVNNPSSLSRAGYANVNGESGQEVFVNETGTRTYLATNNSGSNPEFFIINTSSKTGSRPVLGSYDAGGMSPRGVTAAPGNIAILVGLNGTEYQVLNISNETSPNKCGEMNLNAGIYGVSAVLEDDGDAYAYIVTRDSSKEFKIIEGGPGGRYAYTGTFESQTFDALYPRFFNRLDFTFSKPALTDLKLQIALADPPCTNPTYTYVGPDGTTGTFFTDDGTIPFSAVGTYKNPGQCLRYKVFFNTTDAFNTPVFNDFTVNYSP</sequence>
<name>A0A1F7IIK9_9BACT</name>
<feature type="transmembrane region" description="Helical" evidence="1">
    <location>
        <begin position="12"/>
        <end position="33"/>
    </location>
</feature>
<organism evidence="2 3">
    <name type="scientific">Candidatus Roizmanbacteria bacterium RIFCSPLOWO2_01_FULL_37_16</name>
    <dbReference type="NCBI Taxonomy" id="1802058"/>
    <lineage>
        <taxon>Bacteria</taxon>
        <taxon>Candidatus Roizmaniibacteriota</taxon>
    </lineage>
</organism>
<reference evidence="2 3" key="1">
    <citation type="journal article" date="2016" name="Nat. Commun.">
        <title>Thousands of microbial genomes shed light on interconnected biogeochemical processes in an aquifer system.</title>
        <authorList>
            <person name="Anantharaman K."/>
            <person name="Brown C.T."/>
            <person name="Hug L.A."/>
            <person name="Sharon I."/>
            <person name="Castelle C.J."/>
            <person name="Probst A.J."/>
            <person name="Thomas B.C."/>
            <person name="Singh A."/>
            <person name="Wilkins M.J."/>
            <person name="Karaoz U."/>
            <person name="Brodie E.L."/>
            <person name="Williams K.H."/>
            <person name="Hubbard S.S."/>
            <person name="Banfield J.F."/>
        </authorList>
    </citation>
    <scope>NUCLEOTIDE SEQUENCE [LARGE SCALE GENOMIC DNA]</scope>
</reference>
<dbReference type="Proteomes" id="UP000178040">
    <property type="component" value="Unassembled WGS sequence"/>
</dbReference>
<dbReference type="InterPro" id="IPR013211">
    <property type="entry name" value="LVIVD"/>
</dbReference>
<evidence type="ECO:0000313" key="3">
    <source>
        <dbReference type="Proteomes" id="UP000178040"/>
    </source>
</evidence>
<protein>
    <submittedName>
        <fullName evidence="2">Uncharacterized protein</fullName>
    </submittedName>
</protein>
<keyword evidence="1" id="KW-0472">Membrane</keyword>
<keyword evidence="1" id="KW-1133">Transmembrane helix</keyword>
<keyword evidence="1" id="KW-0812">Transmembrane</keyword>
<accession>A0A1F7IIK9</accession>
<comment type="caution">
    <text evidence="2">The sequence shown here is derived from an EMBL/GenBank/DDBJ whole genome shotgun (WGS) entry which is preliminary data.</text>
</comment>
<dbReference type="InterPro" id="IPR011043">
    <property type="entry name" value="Gal_Oxase/kelch_b-propeller"/>
</dbReference>
<dbReference type="SUPFAM" id="SSF50965">
    <property type="entry name" value="Galactose oxidase, central domain"/>
    <property type="match status" value="1"/>
</dbReference>
<dbReference type="EMBL" id="MGAI01000058">
    <property type="protein sequence ID" value="OGK43208.1"/>
    <property type="molecule type" value="Genomic_DNA"/>
</dbReference>
<gene>
    <name evidence="2" type="ORF">A3B40_03015</name>
</gene>
<evidence type="ECO:0000256" key="1">
    <source>
        <dbReference type="SAM" id="Phobius"/>
    </source>
</evidence>